<dbReference type="EMBL" id="WTYR01000001">
    <property type="protein sequence ID" value="MXP11197.1"/>
    <property type="molecule type" value="Genomic_DNA"/>
</dbReference>
<dbReference type="InterPro" id="IPR033904">
    <property type="entry name" value="Trans_IPPS_HH"/>
</dbReference>
<dbReference type="GO" id="GO:0016117">
    <property type="term" value="P:carotenoid biosynthetic process"/>
    <property type="evidence" value="ECO:0007669"/>
    <property type="project" value="UniProtKB-ARBA"/>
</dbReference>
<sequence length="339" mass="37959">MKRPRLLAPSRIIKKTPTSKGGGRNRDYLVSESYYAIAEGSKSFAFASLLFDRDTRQRAWLLYHWCRRCDDLADGQELGGEMAEVHNVKEAEDTVQGIRALTRRSLDGQPTLDLAFDSFGMVAAEVGLTMDMANDVIAGFSLDAQGWQPRSEPEMMRYCYHVAGAVGVMMAKVMQAPNDSWVYDRACDLGLAFQLANIARDIVDDDAAGRCYLPQEWLAEADIKPGEHAKPHNRFKLAAVAVRLVSLMDLYADAARLGAAKLSFRSRWAVLSATRIYTAIGHKVLDRGQLAWNKRVTIGKFAKLGHVIAAFWEALVNRPDQPEHMPPYTREDLRPLKGW</sequence>
<evidence type="ECO:0000313" key="3">
    <source>
        <dbReference type="Proteomes" id="UP000429229"/>
    </source>
</evidence>
<dbReference type="AlphaFoldDB" id="A0A6I4UA96"/>
<organism evidence="2 3">
    <name type="scientific">Alteriqipengyuania halimionae</name>
    <dbReference type="NCBI Taxonomy" id="1926630"/>
    <lineage>
        <taxon>Bacteria</taxon>
        <taxon>Pseudomonadati</taxon>
        <taxon>Pseudomonadota</taxon>
        <taxon>Alphaproteobacteria</taxon>
        <taxon>Sphingomonadales</taxon>
        <taxon>Erythrobacteraceae</taxon>
        <taxon>Alteriqipengyuania</taxon>
    </lineage>
</organism>
<dbReference type="PANTHER" id="PTHR31480">
    <property type="entry name" value="BIFUNCTIONAL LYCOPENE CYCLASE/PHYTOENE SYNTHASE"/>
    <property type="match status" value="1"/>
</dbReference>
<dbReference type="InterPro" id="IPR008949">
    <property type="entry name" value="Isoprenoid_synthase_dom_sf"/>
</dbReference>
<dbReference type="SFLD" id="SFLDG01212">
    <property type="entry name" value="Phytoene_synthase_like"/>
    <property type="match status" value="1"/>
</dbReference>
<proteinExistence type="predicted"/>
<evidence type="ECO:0000256" key="1">
    <source>
        <dbReference type="ARBA" id="ARBA00022679"/>
    </source>
</evidence>
<reference evidence="2 3" key="1">
    <citation type="submission" date="2019-12" db="EMBL/GenBank/DDBJ databases">
        <title>Genomic-based taxomic classification of the family Erythrobacteraceae.</title>
        <authorList>
            <person name="Xu L."/>
        </authorList>
    </citation>
    <scope>NUCLEOTIDE SEQUENCE [LARGE SCALE GENOMIC DNA]</scope>
    <source>
        <strain evidence="2 3">LMG 29519</strain>
    </source>
</reference>
<protein>
    <submittedName>
        <fullName evidence="2">Phytoene/squalene synthase family protein</fullName>
    </submittedName>
</protein>
<accession>A0A6I4UA96</accession>
<dbReference type="CDD" id="cd00683">
    <property type="entry name" value="Trans_IPPS_HH"/>
    <property type="match status" value="1"/>
</dbReference>
<keyword evidence="3" id="KW-1185">Reference proteome</keyword>
<comment type="caution">
    <text evidence="2">The sequence shown here is derived from an EMBL/GenBank/DDBJ whole genome shotgun (WGS) entry which is preliminary data.</text>
</comment>
<dbReference type="PROSITE" id="PS01044">
    <property type="entry name" value="SQUALEN_PHYTOEN_SYN_1"/>
    <property type="match status" value="1"/>
</dbReference>
<dbReference type="PROSITE" id="PS01045">
    <property type="entry name" value="SQUALEN_PHYTOEN_SYN_2"/>
    <property type="match status" value="1"/>
</dbReference>
<dbReference type="OrthoDB" id="9807580at2"/>
<dbReference type="GO" id="GO:0004311">
    <property type="term" value="F:geranylgeranyl diphosphate synthase activity"/>
    <property type="evidence" value="ECO:0007669"/>
    <property type="project" value="InterPro"/>
</dbReference>
<name>A0A6I4UA96_9SPHN</name>
<dbReference type="Gene3D" id="1.10.600.10">
    <property type="entry name" value="Farnesyl Diphosphate Synthase"/>
    <property type="match status" value="1"/>
</dbReference>
<dbReference type="SFLD" id="SFLDS00005">
    <property type="entry name" value="Isoprenoid_Synthase_Type_I"/>
    <property type="match status" value="1"/>
</dbReference>
<dbReference type="SUPFAM" id="SSF48576">
    <property type="entry name" value="Terpenoid synthases"/>
    <property type="match status" value="1"/>
</dbReference>
<dbReference type="InterPro" id="IPR044843">
    <property type="entry name" value="Trans_IPPS_bact-type"/>
</dbReference>
<evidence type="ECO:0000313" key="2">
    <source>
        <dbReference type="EMBL" id="MXP11197.1"/>
    </source>
</evidence>
<dbReference type="GO" id="GO:0051996">
    <property type="term" value="F:squalene synthase [NAD(P)H] activity"/>
    <property type="evidence" value="ECO:0007669"/>
    <property type="project" value="InterPro"/>
</dbReference>
<dbReference type="InterPro" id="IPR002060">
    <property type="entry name" value="Squ/phyt_synthse"/>
</dbReference>
<dbReference type="Pfam" id="PF00494">
    <property type="entry name" value="SQS_PSY"/>
    <property type="match status" value="1"/>
</dbReference>
<dbReference type="Proteomes" id="UP000429229">
    <property type="component" value="Unassembled WGS sequence"/>
</dbReference>
<keyword evidence="1" id="KW-0808">Transferase</keyword>
<dbReference type="SFLD" id="SFLDG01018">
    <property type="entry name" value="Squalene/Phytoene_Synthase_Lik"/>
    <property type="match status" value="1"/>
</dbReference>
<dbReference type="InterPro" id="IPR019845">
    <property type="entry name" value="Squalene/phytoene_synthase_CS"/>
</dbReference>
<gene>
    <name evidence="2" type="ORF">GRI68_13495</name>
</gene>